<evidence type="ECO:0000256" key="8">
    <source>
        <dbReference type="ARBA" id="ARBA00022777"/>
    </source>
</evidence>
<accession>A0A7U7J1W5</accession>
<dbReference type="InterPro" id="IPR038318">
    <property type="entry name" value="KdpD_sf"/>
</dbReference>
<dbReference type="AlphaFoldDB" id="A0A7U7J1W5"/>
<dbReference type="PROSITE" id="PS50110">
    <property type="entry name" value="RESPONSE_REGULATORY"/>
    <property type="match status" value="1"/>
</dbReference>
<dbReference type="Gene3D" id="1.10.287.130">
    <property type="match status" value="1"/>
</dbReference>
<keyword evidence="20" id="KW-1185">Reference proteome</keyword>
<evidence type="ECO:0000256" key="12">
    <source>
        <dbReference type="ARBA" id="ARBA00023136"/>
    </source>
</evidence>
<keyword evidence="4 13" id="KW-0597">Phosphoprotein</keyword>
<keyword evidence="12 16" id="KW-0472">Membrane</keyword>
<dbReference type="PANTHER" id="PTHR45339:SF1">
    <property type="entry name" value="HYBRID SIGNAL TRANSDUCTION HISTIDINE KINASE J"/>
    <property type="match status" value="1"/>
</dbReference>
<dbReference type="Pfam" id="PF00072">
    <property type="entry name" value="Response_reg"/>
    <property type="match status" value="1"/>
</dbReference>
<dbReference type="Proteomes" id="UP000019184">
    <property type="component" value="Unassembled WGS sequence"/>
</dbReference>
<feature type="transmembrane region" description="Helical" evidence="16">
    <location>
        <begin position="84"/>
        <end position="105"/>
    </location>
</feature>
<dbReference type="FunFam" id="3.30.565.10:FF:000010">
    <property type="entry name" value="Sensor histidine kinase RcsC"/>
    <property type="match status" value="1"/>
</dbReference>
<evidence type="ECO:0000256" key="10">
    <source>
        <dbReference type="ARBA" id="ARBA00022989"/>
    </source>
</evidence>
<organism evidence="19 20">
    <name type="scientific">Candidatus Contendobacter odensis Run_B_J11</name>
    <dbReference type="NCBI Taxonomy" id="1400861"/>
    <lineage>
        <taxon>Bacteria</taxon>
        <taxon>Pseudomonadati</taxon>
        <taxon>Pseudomonadota</taxon>
        <taxon>Gammaproteobacteria</taxon>
        <taxon>Candidatus Competibacteraceae</taxon>
        <taxon>Candidatus Contendibacter</taxon>
    </lineage>
</organism>
<evidence type="ECO:0000256" key="14">
    <source>
        <dbReference type="SAM" id="Coils"/>
    </source>
</evidence>
<keyword evidence="6 16" id="KW-0812">Transmembrane</keyword>
<evidence type="ECO:0000256" key="9">
    <source>
        <dbReference type="ARBA" id="ARBA00022840"/>
    </source>
</evidence>
<evidence type="ECO:0000256" key="4">
    <source>
        <dbReference type="ARBA" id="ARBA00022553"/>
    </source>
</evidence>
<dbReference type="OrthoDB" id="9810730at2"/>
<keyword evidence="5" id="KW-0808">Transferase</keyword>
<dbReference type="Gene3D" id="3.30.565.10">
    <property type="entry name" value="Histidine kinase-like ATPase, C-terminal domain"/>
    <property type="match status" value="1"/>
</dbReference>
<dbReference type="InterPro" id="IPR001789">
    <property type="entry name" value="Sig_transdc_resp-reg_receiver"/>
</dbReference>
<dbReference type="Gene3D" id="1.20.120.620">
    <property type="entry name" value="Backbone structure of the membrane domain of e. Coli histidine kinase receptor kdpd"/>
    <property type="match status" value="1"/>
</dbReference>
<comment type="caution">
    <text evidence="19">The sequence shown here is derived from an EMBL/GenBank/DDBJ whole genome shotgun (WGS) entry which is preliminary data.</text>
</comment>
<dbReference type="InterPro" id="IPR025201">
    <property type="entry name" value="KdpD_TM"/>
</dbReference>
<dbReference type="PANTHER" id="PTHR45339">
    <property type="entry name" value="HYBRID SIGNAL TRANSDUCTION HISTIDINE KINASE J"/>
    <property type="match status" value="1"/>
</dbReference>
<keyword evidence="14" id="KW-0175">Coiled coil</keyword>
<keyword evidence="7" id="KW-0547">Nucleotide-binding</keyword>
<dbReference type="FunFam" id="1.10.287.130:FF:000004">
    <property type="entry name" value="Ethylene receptor 1"/>
    <property type="match status" value="1"/>
</dbReference>
<feature type="transmembrane region" description="Helical" evidence="16">
    <location>
        <begin position="58"/>
        <end position="78"/>
    </location>
</feature>
<feature type="compositionally biased region" description="Basic and acidic residues" evidence="15">
    <location>
        <begin position="587"/>
        <end position="602"/>
    </location>
</feature>
<dbReference type="SUPFAM" id="SSF55874">
    <property type="entry name" value="ATPase domain of HSP90 chaperone/DNA topoisomerase II/histidine kinase"/>
    <property type="match status" value="1"/>
</dbReference>
<dbReference type="Pfam" id="PF02518">
    <property type="entry name" value="HATPase_c"/>
    <property type="match status" value="1"/>
</dbReference>
<feature type="coiled-coil region" evidence="14">
    <location>
        <begin position="97"/>
        <end position="124"/>
    </location>
</feature>
<dbReference type="InterPro" id="IPR005467">
    <property type="entry name" value="His_kinase_dom"/>
</dbReference>
<evidence type="ECO:0000256" key="13">
    <source>
        <dbReference type="PROSITE-ProRule" id="PRU00169"/>
    </source>
</evidence>
<dbReference type="SUPFAM" id="SSF52172">
    <property type="entry name" value="CheY-like"/>
    <property type="match status" value="1"/>
</dbReference>
<dbReference type="SMART" id="SM00387">
    <property type="entry name" value="HATPase_c"/>
    <property type="match status" value="1"/>
</dbReference>
<evidence type="ECO:0000313" key="20">
    <source>
        <dbReference type="Proteomes" id="UP000019184"/>
    </source>
</evidence>
<evidence type="ECO:0000256" key="5">
    <source>
        <dbReference type="ARBA" id="ARBA00022679"/>
    </source>
</evidence>
<evidence type="ECO:0000256" key="16">
    <source>
        <dbReference type="SAM" id="Phobius"/>
    </source>
</evidence>
<evidence type="ECO:0000313" key="19">
    <source>
        <dbReference type="EMBL" id="CDH43356.1"/>
    </source>
</evidence>
<reference evidence="19 20" key="1">
    <citation type="journal article" date="2014" name="ISME J.">
        <title>Candidatus Competibacter-lineage genomes retrieved from metagenomes reveal functional metabolic diversity.</title>
        <authorList>
            <person name="McIlroy S.J."/>
            <person name="Albertsen M."/>
            <person name="Andresen E.K."/>
            <person name="Saunders A.M."/>
            <person name="Kristiansen R."/>
            <person name="Stokholm-Bjerregaard M."/>
            <person name="Nielsen K.L."/>
            <person name="Nielsen P.H."/>
        </authorList>
    </citation>
    <scope>NUCLEOTIDE SEQUENCE [LARGE SCALE GENOMIC DNA]</scope>
    <source>
        <strain evidence="19 20">Run_B_J11</strain>
    </source>
</reference>
<feature type="domain" description="Response regulatory" evidence="18">
    <location>
        <begin position="379"/>
        <end position="495"/>
    </location>
</feature>
<dbReference type="Gene3D" id="3.40.50.2300">
    <property type="match status" value="1"/>
</dbReference>
<sequence length="602" mass="66751">MPWKIHRFIVATALVALAAVLRIWPLQVLGSILVWLTFYPAVMVAAIYGGLSSGLLSTGLACLTVIFLWPLLVTQPFIKSLADWLGLAIFVLTGMLISSVAEAMLRANARAKRAQEQAEASNKAKSTFLANMSHELRTPLNAILGFSNLMRYSAGLSDDQRQTLDLINRSGEHLLSLINDVLDMAKVEAGRISVDNAPFNLRELTQDVIDLNRVRVEEKGLQLLLDQPADLPRLVDGDAAKLRQSLINLVGNAIKYTAQGQVILHVSTRPDDDPQRLWLIFVVEDTGVGIAAPDQARIFEPFVQLSQYTLQKGTGLGLTITRRYIELIGGSITVDSVPGQGSRFRMEIPVGRVDAAIIDAVSRRPARVIGLEPGQPEFRILIVEDQEENWLLLQRLLEGAGFTVRVAENGLLGVEAFQVWQPHFIWMDVRMPVMDGLEAARQIRALKDGATVKIAALTASVFKEERDRIMAAGMDDFIRKPYQMQEIFDCLTRHLGVRFLHEEPEANADVLAPTANISLEDLADLPQQLRQLLSAALIRLDPAQVTAIIHQITDINKSLGDTLAYHADRLAYTTLLRSLNADPPDTTGKRIDEHRNDLDCRR</sequence>
<dbReference type="CDD" id="cd16922">
    <property type="entry name" value="HATPase_EvgS-ArcB-TorS-like"/>
    <property type="match status" value="1"/>
</dbReference>
<evidence type="ECO:0000256" key="6">
    <source>
        <dbReference type="ARBA" id="ARBA00022692"/>
    </source>
</evidence>
<evidence type="ECO:0000256" key="2">
    <source>
        <dbReference type="ARBA" id="ARBA00004141"/>
    </source>
</evidence>
<dbReference type="InterPro" id="IPR003594">
    <property type="entry name" value="HATPase_dom"/>
</dbReference>
<dbReference type="InterPro" id="IPR036097">
    <property type="entry name" value="HisK_dim/P_sf"/>
</dbReference>
<feature type="region of interest" description="Disordered" evidence="15">
    <location>
        <begin position="582"/>
        <end position="602"/>
    </location>
</feature>
<dbReference type="InterPro" id="IPR036890">
    <property type="entry name" value="HATPase_C_sf"/>
</dbReference>
<keyword evidence="11" id="KW-0902">Two-component regulatory system</keyword>
<dbReference type="RefSeq" id="WP_051497288.1">
    <property type="nucleotide sequence ID" value="NZ_CBTK010000024.1"/>
</dbReference>
<keyword evidence="8 19" id="KW-0418">Kinase</keyword>
<dbReference type="GO" id="GO:0016020">
    <property type="term" value="C:membrane"/>
    <property type="evidence" value="ECO:0007669"/>
    <property type="project" value="UniProtKB-SubCell"/>
</dbReference>
<keyword evidence="9" id="KW-0067">ATP-binding</keyword>
<keyword evidence="10 16" id="KW-1133">Transmembrane helix</keyword>
<dbReference type="EC" id="2.7.13.3" evidence="3"/>
<comment type="catalytic activity">
    <reaction evidence="1">
        <text>ATP + protein L-histidine = ADP + protein N-phospho-L-histidine.</text>
        <dbReference type="EC" id="2.7.13.3"/>
    </reaction>
</comment>
<dbReference type="GO" id="GO:0000155">
    <property type="term" value="F:phosphorelay sensor kinase activity"/>
    <property type="evidence" value="ECO:0007669"/>
    <property type="project" value="InterPro"/>
</dbReference>
<evidence type="ECO:0000256" key="15">
    <source>
        <dbReference type="SAM" id="MobiDB-lite"/>
    </source>
</evidence>
<feature type="domain" description="Histidine kinase" evidence="17">
    <location>
        <begin position="131"/>
        <end position="352"/>
    </location>
</feature>
<feature type="modified residue" description="4-aspartylphosphate" evidence="13">
    <location>
        <position position="428"/>
    </location>
</feature>
<dbReference type="SMART" id="SM00388">
    <property type="entry name" value="HisKA"/>
    <property type="match status" value="1"/>
</dbReference>
<comment type="subcellular location">
    <subcellularLocation>
        <location evidence="2">Membrane</location>
        <topology evidence="2">Multi-pass membrane protein</topology>
    </subcellularLocation>
</comment>
<dbReference type="SUPFAM" id="SSF47384">
    <property type="entry name" value="Homodimeric domain of signal transducing histidine kinase"/>
    <property type="match status" value="1"/>
</dbReference>
<dbReference type="GO" id="GO:0005524">
    <property type="term" value="F:ATP binding"/>
    <property type="evidence" value="ECO:0007669"/>
    <property type="project" value="UniProtKB-KW"/>
</dbReference>
<evidence type="ECO:0000259" key="17">
    <source>
        <dbReference type="PROSITE" id="PS50109"/>
    </source>
</evidence>
<dbReference type="CDD" id="cd00082">
    <property type="entry name" value="HisKA"/>
    <property type="match status" value="1"/>
</dbReference>
<evidence type="ECO:0000256" key="3">
    <source>
        <dbReference type="ARBA" id="ARBA00012438"/>
    </source>
</evidence>
<dbReference type="Pfam" id="PF13493">
    <property type="entry name" value="DUF4118"/>
    <property type="match status" value="1"/>
</dbReference>
<dbReference type="PROSITE" id="PS50109">
    <property type="entry name" value="HIS_KIN"/>
    <property type="match status" value="1"/>
</dbReference>
<evidence type="ECO:0000259" key="18">
    <source>
        <dbReference type="PROSITE" id="PS50110"/>
    </source>
</evidence>
<dbReference type="CDD" id="cd17546">
    <property type="entry name" value="REC_hyHK_CKI1_RcsC-like"/>
    <property type="match status" value="1"/>
</dbReference>
<dbReference type="EMBL" id="CBTK010000024">
    <property type="protein sequence ID" value="CDH43356.1"/>
    <property type="molecule type" value="Genomic_DNA"/>
</dbReference>
<evidence type="ECO:0000256" key="11">
    <source>
        <dbReference type="ARBA" id="ARBA00023012"/>
    </source>
</evidence>
<evidence type="ECO:0000256" key="7">
    <source>
        <dbReference type="ARBA" id="ARBA00022741"/>
    </source>
</evidence>
<dbReference type="SMART" id="SM00448">
    <property type="entry name" value="REC"/>
    <property type="match status" value="1"/>
</dbReference>
<dbReference type="InterPro" id="IPR004358">
    <property type="entry name" value="Sig_transdc_His_kin-like_C"/>
</dbReference>
<dbReference type="PRINTS" id="PR00344">
    <property type="entry name" value="BCTRLSENSOR"/>
</dbReference>
<evidence type="ECO:0000256" key="1">
    <source>
        <dbReference type="ARBA" id="ARBA00000085"/>
    </source>
</evidence>
<feature type="transmembrane region" description="Helical" evidence="16">
    <location>
        <begin position="32"/>
        <end position="51"/>
    </location>
</feature>
<dbReference type="Pfam" id="PF00512">
    <property type="entry name" value="HisKA"/>
    <property type="match status" value="1"/>
</dbReference>
<name>A0A7U7J1W5_9GAMM</name>
<gene>
    <name evidence="19" type="ORF">BN874_120007</name>
</gene>
<protein>
    <recommendedName>
        <fullName evidence="3">histidine kinase</fullName>
        <ecNumber evidence="3">2.7.13.3</ecNumber>
    </recommendedName>
</protein>
<proteinExistence type="predicted"/>
<dbReference type="InterPro" id="IPR011006">
    <property type="entry name" value="CheY-like_superfamily"/>
</dbReference>
<dbReference type="InterPro" id="IPR003661">
    <property type="entry name" value="HisK_dim/P_dom"/>
</dbReference>